<evidence type="ECO:0000313" key="2">
    <source>
        <dbReference type="Proteomes" id="UP001221757"/>
    </source>
</evidence>
<protein>
    <recommendedName>
        <fullName evidence="3">NACHT-NTPase and P-loop NTPases N-terminal domain-containing protein</fullName>
    </recommendedName>
</protein>
<keyword evidence="2" id="KW-1185">Reference proteome</keyword>
<comment type="caution">
    <text evidence="1">The sequence shown here is derived from an EMBL/GenBank/DDBJ whole genome shotgun (WGS) entry which is preliminary data.</text>
</comment>
<evidence type="ECO:0008006" key="3">
    <source>
        <dbReference type="Google" id="ProtNLM"/>
    </source>
</evidence>
<name>A0AAD7GBN5_MYCRO</name>
<dbReference type="Proteomes" id="UP001221757">
    <property type="component" value="Unassembled WGS sequence"/>
</dbReference>
<accession>A0AAD7GBN5</accession>
<dbReference type="EMBL" id="JARKIE010000157">
    <property type="protein sequence ID" value="KAJ7674253.1"/>
    <property type="molecule type" value="Genomic_DNA"/>
</dbReference>
<sequence>MANIVGLVASVLQLVDTLSKARDYIQDFRNAQKDQQELLIEITHLRPLLKEVENRISFAGQASSLQEFTEPLNRLKVMLEQLAKNLTPDGIAKSSNRLVWPLWGKKDVVEALSTMERFKTLLLAWLAMDISDSAYGRPTIHLNGLY</sequence>
<organism evidence="1 2">
    <name type="scientific">Mycena rosella</name>
    <name type="common">Pink bonnet</name>
    <name type="synonym">Agaricus rosellus</name>
    <dbReference type="NCBI Taxonomy" id="1033263"/>
    <lineage>
        <taxon>Eukaryota</taxon>
        <taxon>Fungi</taxon>
        <taxon>Dikarya</taxon>
        <taxon>Basidiomycota</taxon>
        <taxon>Agaricomycotina</taxon>
        <taxon>Agaricomycetes</taxon>
        <taxon>Agaricomycetidae</taxon>
        <taxon>Agaricales</taxon>
        <taxon>Marasmiineae</taxon>
        <taxon>Mycenaceae</taxon>
        <taxon>Mycena</taxon>
    </lineage>
</organism>
<dbReference type="AlphaFoldDB" id="A0AAD7GBN5"/>
<gene>
    <name evidence="1" type="ORF">B0H17DRAFT_1082317</name>
</gene>
<proteinExistence type="predicted"/>
<evidence type="ECO:0000313" key="1">
    <source>
        <dbReference type="EMBL" id="KAJ7674253.1"/>
    </source>
</evidence>
<reference evidence="1" key="1">
    <citation type="submission" date="2023-03" db="EMBL/GenBank/DDBJ databases">
        <title>Massive genome expansion in bonnet fungi (Mycena s.s.) driven by repeated elements and novel gene families across ecological guilds.</title>
        <authorList>
            <consortium name="Lawrence Berkeley National Laboratory"/>
            <person name="Harder C.B."/>
            <person name="Miyauchi S."/>
            <person name="Viragh M."/>
            <person name="Kuo A."/>
            <person name="Thoen E."/>
            <person name="Andreopoulos B."/>
            <person name="Lu D."/>
            <person name="Skrede I."/>
            <person name="Drula E."/>
            <person name="Henrissat B."/>
            <person name="Morin E."/>
            <person name="Kohler A."/>
            <person name="Barry K."/>
            <person name="LaButti K."/>
            <person name="Morin E."/>
            <person name="Salamov A."/>
            <person name="Lipzen A."/>
            <person name="Mereny Z."/>
            <person name="Hegedus B."/>
            <person name="Baldrian P."/>
            <person name="Stursova M."/>
            <person name="Weitz H."/>
            <person name="Taylor A."/>
            <person name="Grigoriev I.V."/>
            <person name="Nagy L.G."/>
            <person name="Martin F."/>
            <person name="Kauserud H."/>
        </authorList>
    </citation>
    <scope>NUCLEOTIDE SEQUENCE</scope>
    <source>
        <strain evidence="1">CBHHK067</strain>
    </source>
</reference>